<sequence>MTHGPKLSVSAKSIRPLLHPLAESGTLESPFHSLPRFCSSRLDPHSSSPLSSSSAAAAAAAASSSSSLPSSHIDMCRASLPSIPLRVGHASNPTTLLTPTPSSLLHGTLLSSIPFLAALYILLYPPHRVAHLTLLAFTCALSCLSHVLNPPCNFILFSLRTAATPCGSTMANQIVSHEDDMVNRSRPH</sequence>
<dbReference type="AlphaFoldDB" id="A0A9W4UF13"/>
<evidence type="ECO:0000313" key="1">
    <source>
        <dbReference type="EMBL" id="CAI6333118.1"/>
    </source>
</evidence>
<gene>
    <name evidence="1" type="ORF">PDIGIT_LOCUS6154</name>
</gene>
<name>A0A9W4UF13_9PLEO</name>
<organism evidence="1 2">
    <name type="scientific">Periconia digitata</name>
    <dbReference type="NCBI Taxonomy" id="1303443"/>
    <lineage>
        <taxon>Eukaryota</taxon>
        <taxon>Fungi</taxon>
        <taxon>Dikarya</taxon>
        <taxon>Ascomycota</taxon>
        <taxon>Pezizomycotina</taxon>
        <taxon>Dothideomycetes</taxon>
        <taxon>Pleosporomycetidae</taxon>
        <taxon>Pleosporales</taxon>
        <taxon>Massarineae</taxon>
        <taxon>Periconiaceae</taxon>
        <taxon>Periconia</taxon>
    </lineage>
</organism>
<dbReference type="EMBL" id="CAOQHR010000004">
    <property type="protein sequence ID" value="CAI6333118.1"/>
    <property type="molecule type" value="Genomic_DNA"/>
</dbReference>
<comment type="caution">
    <text evidence="1">The sequence shown here is derived from an EMBL/GenBank/DDBJ whole genome shotgun (WGS) entry which is preliminary data.</text>
</comment>
<reference evidence="1" key="1">
    <citation type="submission" date="2023-01" db="EMBL/GenBank/DDBJ databases">
        <authorList>
            <person name="Van Ghelder C."/>
            <person name="Rancurel C."/>
        </authorList>
    </citation>
    <scope>NUCLEOTIDE SEQUENCE</scope>
    <source>
        <strain evidence="1">CNCM I-4278</strain>
    </source>
</reference>
<keyword evidence="2" id="KW-1185">Reference proteome</keyword>
<proteinExistence type="predicted"/>
<protein>
    <submittedName>
        <fullName evidence="1">Uncharacterized protein</fullName>
    </submittedName>
</protein>
<accession>A0A9W4UF13</accession>
<evidence type="ECO:0000313" key="2">
    <source>
        <dbReference type="Proteomes" id="UP001152607"/>
    </source>
</evidence>
<dbReference type="Proteomes" id="UP001152607">
    <property type="component" value="Unassembled WGS sequence"/>
</dbReference>